<dbReference type="InterPro" id="IPR020471">
    <property type="entry name" value="AKR"/>
</dbReference>
<dbReference type="EMBL" id="JARPWY010000060">
    <property type="protein sequence ID" value="MDT2515952.1"/>
    <property type="molecule type" value="Genomic_DNA"/>
</dbReference>
<keyword evidence="2" id="KW-0521">NADP</keyword>
<dbReference type="CDD" id="cd19071">
    <property type="entry name" value="AKR_AKR1-5-like"/>
    <property type="match status" value="1"/>
</dbReference>
<dbReference type="InterPro" id="IPR023210">
    <property type="entry name" value="NADP_OxRdtase_dom"/>
</dbReference>
<comment type="caution">
    <text evidence="8">The sequence shown here is derived from an EMBL/GenBank/DDBJ whole genome shotgun (WGS) entry which is preliminary data.</text>
</comment>
<dbReference type="Pfam" id="PF00248">
    <property type="entry name" value="Aldo_ket_red"/>
    <property type="match status" value="1"/>
</dbReference>
<dbReference type="InterPro" id="IPR036812">
    <property type="entry name" value="NAD(P)_OxRdtase_dom_sf"/>
</dbReference>
<dbReference type="PROSITE" id="PS00798">
    <property type="entry name" value="ALDOKETO_REDUCTASE_1"/>
    <property type="match status" value="1"/>
</dbReference>
<dbReference type="GO" id="GO:0016616">
    <property type="term" value="F:oxidoreductase activity, acting on the CH-OH group of donors, NAD or NADP as acceptor"/>
    <property type="evidence" value="ECO:0007669"/>
    <property type="project" value="UniProtKB-ARBA"/>
</dbReference>
<feature type="site" description="Lowers pKa of active site Tyr" evidence="6">
    <location>
        <position position="76"/>
    </location>
</feature>
<dbReference type="SUPFAM" id="SSF51430">
    <property type="entry name" value="NAD(P)-linked oxidoreductase"/>
    <property type="match status" value="1"/>
</dbReference>
<evidence type="ECO:0000256" key="2">
    <source>
        <dbReference type="ARBA" id="ARBA00022857"/>
    </source>
</evidence>
<feature type="active site" description="Proton donor" evidence="4">
    <location>
        <position position="51"/>
    </location>
</feature>
<dbReference type="AlphaFoldDB" id="A0AAJ2MGF0"/>
<evidence type="ECO:0000256" key="4">
    <source>
        <dbReference type="PIRSR" id="PIRSR000097-1"/>
    </source>
</evidence>
<name>A0AAJ2MGF0_ENTAV</name>
<proteinExistence type="inferred from homology"/>
<dbReference type="PROSITE" id="PS00062">
    <property type="entry name" value="ALDOKETO_REDUCTASE_2"/>
    <property type="match status" value="1"/>
</dbReference>
<dbReference type="PANTHER" id="PTHR43827:SF3">
    <property type="entry name" value="NADP-DEPENDENT OXIDOREDUCTASE DOMAIN-CONTAINING PROTEIN"/>
    <property type="match status" value="1"/>
</dbReference>
<dbReference type="EMBL" id="JARPWH010000103">
    <property type="protein sequence ID" value="MDT2404432.1"/>
    <property type="molecule type" value="Genomic_DNA"/>
</dbReference>
<dbReference type="Proteomes" id="UP001264335">
    <property type="component" value="Unassembled WGS sequence"/>
</dbReference>
<dbReference type="FunFam" id="3.20.20.100:FF:000015">
    <property type="entry name" value="Oxidoreductase, aldo/keto reductase family"/>
    <property type="match status" value="1"/>
</dbReference>
<dbReference type="PANTHER" id="PTHR43827">
    <property type="entry name" value="2,5-DIKETO-D-GLUCONIC ACID REDUCTASE"/>
    <property type="match status" value="1"/>
</dbReference>
<dbReference type="Gene3D" id="3.20.20.100">
    <property type="entry name" value="NADP-dependent oxidoreductase domain"/>
    <property type="match status" value="1"/>
</dbReference>
<dbReference type="Proteomes" id="UP001260773">
    <property type="component" value="Unassembled WGS sequence"/>
</dbReference>
<evidence type="ECO:0000256" key="1">
    <source>
        <dbReference type="ARBA" id="ARBA00007905"/>
    </source>
</evidence>
<comment type="similarity">
    <text evidence="1">Belongs to the aldo/keto reductase family.</text>
</comment>
<evidence type="ECO:0000313" key="8">
    <source>
        <dbReference type="EMBL" id="MDT2404432.1"/>
    </source>
</evidence>
<evidence type="ECO:0000259" key="7">
    <source>
        <dbReference type="Pfam" id="PF00248"/>
    </source>
</evidence>
<feature type="domain" description="NADP-dependent oxidoreductase" evidence="7">
    <location>
        <begin position="18"/>
        <end position="270"/>
    </location>
</feature>
<dbReference type="RefSeq" id="WP_048721785.1">
    <property type="nucleotide sequence ID" value="NZ_CAXSQU010000010.1"/>
</dbReference>
<sequence>MTYTNNFELNNGVKIPALGLGTWLLNDEQTEQAVIDAIALGYRHIDTAQAYGNEKGVGEGVRKSGVDRQELFITTKVAAEEKTYEGAAASIDDSLRKAGLDYFDLMIIHSPQSWKEVNQSDDRYFEGNIQAWKALEAAYKAGKVRAIGVSNFLREDLENLLENTEIKPMVNQVLCHIGNTPLELIEFCQTNGIQVEAYSPIGHGAVLNREDVKAIAAKYDVSVAQLSLKYALQLGIVVIPKTSNPDHMKNNAELNFEISDADMETLKAIEKIDDYGEHSFFPVFGGKL</sequence>
<evidence type="ECO:0000313" key="11">
    <source>
        <dbReference type="Proteomes" id="UP001264335"/>
    </source>
</evidence>
<gene>
    <name evidence="8" type="ORF">P7D43_18865</name>
    <name evidence="9" type="ORF">P7D79_17135</name>
</gene>
<protein>
    <submittedName>
        <fullName evidence="8">Aldo/keto reductase</fullName>
    </submittedName>
</protein>
<dbReference type="PIRSF" id="PIRSF000097">
    <property type="entry name" value="AKR"/>
    <property type="match status" value="1"/>
</dbReference>
<evidence type="ECO:0000256" key="6">
    <source>
        <dbReference type="PIRSR" id="PIRSR000097-3"/>
    </source>
</evidence>
<dbReference type="InterPro" id="IPR018170">
    <property type="entry name" value="Aldo/ket_reductase_CS"/>
</dbReference>
<evidence type="ECO:0000256" key="5">
    <source>
        <dbReference type="PIRSR" id="PIRSR000097-2"/>
    </source>
</evidence>
<organism evidence="8 10">
    <name type="scientific">Enterococcus avium</name>
    <name type="common">Streptococcus avium</name>
    <dbReference type="NCBI Taxonomy" id="33945"/>
    <lineage>
        <taxon>Bacteria</taxon>
        <taxon>Bacillati</taxon>
        <taxon>Bacillota</taxon>
        <taxon>Bacilli</taxon>
        <taxon>Lactobacillales</taxon>
        <taxon>Enterococcaceae</taxon>
        <taxon>Enterococcus</taxon>
    </lineage>
</organism>
<feature type="binding site" evidence="5">
    <location>
        <position position="109"/>
    </location>
    <ligand>
        <name>substrate</name>
    </ligand>
</feature>
<evidence type="ECO:0000313" key="10">
    <source>
        <dbReference type="Proteomes" id="UP001260773"/>
    </source>
</evidence>
<accession>A0AAJ2MGF0</accession>
<evidence type="ECO:0000256" key="3">
    <source>
        <dbReference type="ARBA" id="ARBA00023002"/>
    </source>
</evidence>
<reference evidence="8 11" key="1">
    <citation type="submission" date="2023-03" db="EMBL/GenBank/DDBJ databases">
        <authorList>
            <person name="Shen W."/>
            <person name="Cai J."/>
        </authorList>
    </citation>
    <scope>NUCLEOTIDE SEQUENCE</scope>
    <source>
        <strain evidence="8">P33-2</strain>
        <strain evidence="9 11">Y2</strain>
    </source>
</reference>
<keyword evidence="3" id="KW-0560">Oxidoreductase</keyword>
<evidence type="ECO:0000313" key="9">
    <source>
        <dbReference type="EMBL" id="MDT2515952.1"/>
    </source>
</evidence>
<dbReference type="PRINTS" id="PR00069">
    <property type="entry name" value="ALDKETRDTASE"/>
</dbReference>